<dbReference type="AlphaFoldDB" id="A0A328FBC0"/>
<dbReference type="Pfam" id="PF08668">
    <property type="entry name" value="HDOD"/>
    <property type="match status" value="1"/>
</dbReference>
<evidence type="ECO:0000259" key="1">
    <source>
        <dbReference type="PROSITE" id="PS51833"/>
    </source>
</evidence>
<dbReference type="InterPro" id="IPR013976">
    <property type="entry name" value="HDOD"/>
</dbReference>
<dbReference type="Proteomes" id="UP000293902">
    <property type="component" value="Chromosome"/>
</dbReference>
<dbReference type="CDD" id="cd00077">
    <property type="entry name" value="HDc"/>
    <property type="match status" value="1"/>
</dbReference>
<sequence length="293" mass="33343">MNKTKAGFLKRFGKIRDLPSLPSIVTKVNEMLNDPNTTNNSLSRVIEKDQAIVFKMLQLVNSPFFGLREKILTTNEAAIILGFDAIRNIVLSLSTFNILDHLFKKKLNAHFNVDRFWRHSIGVAVLSRYLAEKTTVGDPEKCFVCGLLHDMGKLMLAHYFPDNFIQVIEHARQNDLVYLDAEKKILPACHPEVGYFFVKKWKLPPHLANTIYSHHAIQPGAAFSDESIIVNTADGIINSYYADFLNNNTSPGNIKYEYFDPHAGKQLNVWIETAPNWFPQVELLINDACAFFL</sequence>
<reference evidence="2 5" key="2">
    <citation type="submission" date="2019-02" db="EMBL/GenBank/DDBJ databases">
        <title>Complete genome sequence of Desulfobacter hydrogenophilus AcRS1.</title>
        <authorList>
            <person name="Marietou A."/>
            <person name="Lund M.B."/>
            <person name="Marshall I.P.G."/>
            <person name="Schreiber L."/>
            <person name="Jorgensen B."/>
        </authorList>
    </citation>
    <scope>NUCLEOTIDE SEQUENCE [LARGE SCALE GENOMIC DNA]</scope>
    <source>
        <strain evidence="2 5">AcRS1</strain>
    </source>
</reference>
<dbReference type="NCBIfam" id="TIGR00277">
    <property type="entry name" value="HDIG"/>
    <property type="match status" value="1"/>
</dbReference>
<dbReference type="PANTHER" id="PTHR33525">
    <property type="match status" value="1"/>
</dbReference>
<evidence type="ECO:0000313" key="2">
    <source>
        <dbReference type="EMBL" id="QBH14609.1"/>
    </source>
</evidence>
<dbReference type="OrthoDB" id="5501247at2"/>
<keyword evidence="5" id="KW-1185">Reference proteome</keyword>
<dbReference type="Gene3D" id="1.10.3210.10">
    <property type="entry name" value="Hypothetical protein af1432"/>
    <property type="match status" value="1"/>
</dbReference>
<dbReference type="InterPro" id="IPR052340">
    <property type="entry name" value="RNase_Y/CdgJ"/>
</dbReference>
<dbReference type="PROSITE" id="PS51833">
    <property type="entry name" value="HDOD"/>
    <property type="match status" value="1"/>
</dbReference>
<protein>
    <submittedName>
        <fullName evidence="2">HDOD domain-containing protein</fullName>
    </submittedName>
</protein>
<dbReference type="Proteomes" id="UP000248798">
    <property type="component" value="Unassembled WGS sequence"/>
</dbReference>
<organism evidence="3 4">
    <name type="scientific">Desulfobacter hydrogenophilus</name>
    <dbReference type="NCBI Taxonomy" id="2291"/>
    <lineage>
        <taxon>Bacteria</taxon>
        <taxon>Pseudomonadati</taxon>
        <taxon>Thermodesulfobacteriota</taxon>
        <taxon>Desulfobacteria</taxon>
        <taxon>Desulfobacterales</taxon>
        <taxon>Desulfobacteraceae</taxon>
        <taxon>Desulfobacter</taxon>
    </lineage>
</organism>
<dbReference type="InterPro" id="IPR006675">
    <property type="entry name" value="HDIG_dom"/>
</dbReference>
<dbReference type="RefSeq" id="WP_111959664.1">
    <property type="nucleotide sequence ID" value="NZ_CP036313.1"/>
</dbReference>
<accession>A0A328FBC0</accession>
<evidence type="ECO:0000313" key="3">
    <source>
        <dbReference type="EMBL" id="RAM00403.1"/>
    </source>
</evidence>
<reference evidence="3 4" key="1">
    <citation type="submission" date="2018-06" db="EMBL/GenBank/DDBJ databases">
        <title>Complete Genome Sequence of Desulfobacter hydrogenophilus (DSM3380).</title>
        <authorList>
            <person name="Marietou A."/>
            <person name="Schreiber L."/>
            <person name="Marshall I."/>
            <person name="Jorgensen B."/>
        </authorList>
    </citation>
    <scope>NUCLEOTIDE SEQUENCE [LARGE SCALE GENOMIC DNA]</scope>
    <source>
        <strain evidence="3 4">DSM 3380</strain>
    </source>
</reference>
<dbReference type="PANTHER" id="PTHR33525:SF3">
    <property type="entry name" value="RIBONUCLEASE Y"/>
    <property type="match status" value="1"/>
</dbReference>
<dbReference type="InterPro" id="IPR003607">
    <property type="entry name" value="HD/PDEase_dom"/>
</dbReference>
<gene>
    <name evidence="3" type="ORF">DO021_19165</name>
    <name evidence="2" type="ORF">EYB58_17770</name>
</gene>
<evidence type="ECO:0000313" key="4">
    <source>
        <dbReference type="Proteomes" id="UP000248798"/>
    </source>
</evidence>
<dbReference type="EMBL" id="QLNI01000049">
    <property type="protein sequence ID" value="RAM00403.1"/>
    <property type="molecule type" value="Genomic_DNA"/>
</dbReference>
<feature type="domain" description="HDOD" evidence="1">
    <location>
        <begin position="18"/>
        <end position="217"/>
    </location>
</feature>
<name>A0A328FBC0_9BACT</name>
<proteinExistence type="predicted"/>
<dbReference type="EMBL" id="CP036313">
    <property type="protein sequence ID" value="QBH14609.1"/>
    <property type="molecule type" value="Genomic_DNA"/>
</dbReference>
<dbReference type="SUPFAM" id="SSF109604">
    <property type="entry name" value="HD-domain/PDEase-like"/>
    <property type="match status" value="1"/>
</dbReference>
<evidence type="ECO:0000313" key="5">
    <source>
        <dbReference type="Proteomes" id="UP000293902"/>
    </source>
</evidence>